<dbReference type="AlphaFoldDB" id="A0A6V7H9G8"/>
<feature type="non-terminal residue" evidence="2">
    <location>
        <position position="101"/>
    </location>
</feature>
<evidence type="ECO:0000313" key="2">
    <source>
        <dbReference type="EMBL" id="CAD1476548.1"/>
    </source>
</evidence>
<sequence>PHNQWSSSSRILAVSLLVYEGARFRNRIGARNCFRGVKTSGVSEHSNEKRANEKPLSTDCERNGAKQKRGTGHAVPTDWFTLTTDAEKYAFFFSSFSGLLD</sequence>
<protein>
    <submittedName>
        <fullName evidence="2">Uncharacterized protein</fullName>
    </submittedName>
</protein>
<comment type="caution">
    <text evidence="2">The sequence shown here is derived from an EMBL/GenBank/DDBJ whole genome shotgun (WGS) entry which is preliminary data.</text>
</comment>
<reference evidence="2" key="1">
    <citation type="submission" date="2020-07" db="EMBL/GenBank/DDBJ databases">
        <authorList>
            <person name="Nazaruddin N."/>
        </authorList>
    </citation>
    <scope>NUCLEOTIDE SEQUENCE</scope>
</reference>
<gene>
    <name evidence="2" type="ORF">MHI_LOCUS652063</name>
</gene>
<evidence type="ECO:0000313" key="3">
    <source>
        <dbReference type="Proteomes" id="UP000752696"/>
    </source>
</evidence>
<feature type="region of interest" description="Disordered" evidence="1">
    <location>
        <begin position="41"/>
        <end position="73"/>
    </location>
</feature>
<keyword evidence="3" id="KW-1185">Reference proteome</keyword>
<organism evidence="2 3">
    <name type="scientific">Heterotrigona itama</name>
    <dbReference type="NCBI Taxonomy" id="395501"/>
    <lineage>
        <taxon>Eukaryota</taxon>
        <taxon>Metazoa</taxon>
        <taxon>Ecdysozoa</taxon>
        <taxon>Arthropoda</taxon>
        <taxon>Hexapoda</taxon>
        <taxon>Insecta</taxon>
        <taxon>Pterygota</taxon>
        <taxon>Neoptera</taxon>
        <taxon>Endopterygota</taxon>
        <taxon>Hymenoptera</taxon>
        <taxon>Apocrita</taxon>
        <taxon>Aculeata</taxon>
        <taxon>Apoidea</taxon>
        <taxon>Anthophila</taxon>
        <taxon>Apidae</taxon>
        <taxon>Heterotrigona</taxon>
    </lineage>
</organism>
<feature type="non-terminal residue" evidence="2">
    <location>
        <position position="1"/>
    </location>
</feature>
<accession>A0A6V7H9G8</accession>
<dbReference type="Proteomes" id="UP000752696">
    <property type="component" value="Unassembled WGS sequence"/>
</dbReference>
<evidence type="ECO:0000256" key="1">
    <source>
        <dbReference type="SAM" id="MobiDB-lite"/>
    </source>
</evidence>
<dbReference type="EMBL" id="CAJDYZ010009452">
    <property type="protein sequence ID" value="CAD1476548.1"/>
    <property type="molecule type" value="Genomic_DNA"/>
</dbReference>
<name>A0A6V7H9G8_9HYME</name>
<proteinExistence type="predicted"/>